<name>A0A6N9TB52_9HYPH</name>
<dbReference type="EMBL" id="JAAAMG010000021">
    <property type="protein sequence ID" value="NDW06919.1"/>
    <property type="molecule type" value="Genomic_DNA"/>
</dbReference>
<dbReference type="RefSeq" id="WP_163465368.1">
    <property type="nucleotide sequence ID" value="NZ_JAAAMG010000021.1"/>
</dbReference>
<dbReference type="Proteomes" id="UP000469011">
    <property type="component" value="Unassembled WGS sequence"/>
</dbReference>
<keyword evidence="1" id="KW-0812">Transmembrane</keyword>
<feature type="transmembrane region" description="Helical" evidence="1">
    <location>
        <begin position="30"/>
        <end position="50"/>
    </location>
</feature>
<keyword evidence="3" id="KW-1185">Reference proteome</keyword>
<gene>
    <name evidence="2" type="ORF">GTK09_21120</name>
</gene>
<feature type="transmembrane region" description="Helical" evidence="1">
    <location>
        <begin position="87"/>
        <end position="105"/>
    </location>
</feature>
<dbReference type="AlphaFoldDB" id="A0A6N9TB52"/>
<dbReference type="Gene3D" id="1.10.3730.20">
    <property type="match status" value="1"/>
</dbReference>
<evidence type="ECO:0000256" key="1">
    <source>
        <dbReference type="SAM" id="Phobius"/>
    </source>
</evidence>
<evidence type="ECO:0008006" key="4">
    <source>
        <dbReference type="Google" id="ProtNLM"/>
    </source>
</evidence>
<accession>A0A6N9TB52</accession>
<keyword evidence="1" id="KW-1133">Transmembrane helix</keyword>
<evidence type="ECO:0000313" key="3">
    <source>
        <dbReference type="Proteomes" id="UP000469011"/>
    </source>
</evidence>
<reference evidence="2 3" key="1">
    <citation type="submission" date="2020-01" db="EMBL/GenBank/DDBJ databases">
        <title>Jiella pacifica sp. nov.</title>
        <authorList>
            <person name="Xue Z."/>
            <person name="Zhu S."/>
            <person name="Chen J."/>
            <person name="Yang J."/>
        </authorList>
    </citation>
    <scope>NUCLEOTIDE SEQUENCE [LARGE SCALE GENOMIC DNA]</scope>
    <source>
        <strain evidence="2 3">40Bstr34</strain>
    </source>
</reference>
<organism evidence="2 3">
    <name type="scientific">Jiella pacifica</name>
    <dbReference type="NCBI Taxonomy" id="2696469"/>
    <lineage>
        <taxon>Bacteria</taxon>
        <taxon>Pseudomonadati</taxon>
        <taxon>Pseudomonadota</taxon>
        <taxon>Alphaproteobacteria</taxon>
        <taxon>Hyphomicrobiales</taxon>
        <taxon>Aurantimonadaceae</taxon>
        <taxon>Jiella</taxon>
    </lineage>
</organism>
<protein>
    <recommendedName>
        <fullName evidence="4">Glucose uptake protein</fullName>
    </recommendedName>
</protein>
<dbReference type="SUPFAM" id="SSF103481">
    <property type="entry name" value="Multidrug resistance efflux transporter EmrE"/>
    <property type="match status" value="1"/>
</dbReference>
<proteinExistence type="predicted"/>
<keyword evidence="1" id="KW-0472">Membrane</keyword>
<evidence type="ECO:0000313" key="2">
    <source>
        <dbReference type="EMBL" id="NDW06919.1"/>
    </source>
</evidence>
<sequence length="110" mass="11534">MNSAAILWLAGAVPVFLAAASATRSYVSNGLPWVLVGSLTLYCVGNLMMVKLMRESGLGVAISASSVAQLILINVIAFAVFQERPPVTQLIGMGLGLIGFVLMLWPQAKG</sequence>
<comment type="caution">
    <text evidence="2">The sequence shown here is derived from an EMBL/GenBank/DDBJ whole genome shotgun (WGS) entry which is preliminary data.</text>
</comment>
<feature type="transmembrane region" description="Helical" evidence="1">
    <location>
        <begin position="57"/>
        <end position="81"/>
    </location>
</feature>
<dbReference type="InterPro" id="IPR037185">
    <property type="entry name" value="EmrE-like"/>
</dbReference>